<evidence type="ECO:0000313" key="1">
    <source>
        <dbReference type="EMBL" id="MBB3186039.1"/>
    </source>
</evidence>
<comment type="caution">
    <text evidence="1">The sequence shown here is derived from an EMBL/GenBank/DDBJ whole genome shotgun (WGS) entry which is preliminary data.</text>
</comment>
<gene>
    <name evidence="1" type="ORF">FHX64_000202</name>
</gene>
<reference evidence="1 2" key="1">
    <citation type="submission" date="2020-08" db="EMBL/GenBank/DDBJ databases">
        <title>Genomic Encyclopedia of Type Strains, Phase IV (KMG-IV): sequencing the most valuable type-strain genomes for metagenomic binning, comparative biology and taxonomic classification.</title>
        <authorList>
            <person name="Goeker M."/>
        </authorList>
    </citation>
    <scope>NUCLEOTIDE SEQUENCE [LARGE SCALE GENOMIC DNA]</scope>
    <source>
        <strain evidence="1 2">DSM 27471</strain>
    </source>
</reference>
<sequence length="56" mass="6425">MKLNTMDEHALLMLESLPILGLSDEDEQSRINQTILPCKGYCHQLCVLHFSSTYED</sequence>
<proteinExistence type="predicted"/>
<dbReference type="Proteomes" id="UP000544222">
    <property type="component" value="Unassembled WGS sequence"/>
</dbReference>
<organism evidence="1 2">
    <name type="scientific">Microbacter margulisiae</name>
    <dbReference type="NCBI Taxonomy" id="1350067"/>
    <lineage>
        <taxon>Bacteria</taxon>
        <taxon>Pseudomonadati</taxon>
        <taxon>Bacteroidota</taxon>
        <taxon>Bacteroidia</taxon>
        <taxon>Bacteroidales</taxon>
        <taxon>Porphyromonadaceae</taxon>
        <taxon>Microbacter</taxon>
    </lineage>
</organism>
<protein>
    <submittedName>
        <fullName evidence="1">Uncharacterized protein</fullName>
    </submittedName>
</protein>
<dbReference type="AlphaFoldDB" id="A0A7W5DP67"/>
<dbReference type="EMBL" id="JACHYB010000001">
    <property type="protein sequence ID" value="MBB3186039.1"/>
    <property type="molecule type" value="Genomic_DNA"/>
</dbReference>
<name>A0A7W5DP67_9PORP</name>
<accession>A0A7W5DP67</accession>
<keyword evidence="2" id="KW-1185">Reference proteome</keyword>
<evidence type="ECO:0000313" key="2">
    <source>
        <dbReference type="Proteomes" id="UP000544222"/>
    </source>
</evidence>